<protein>
    <recommendedName>
        <fullName evidence="2">DUF6199 domain-containing protein</fullName>
    </recommendedName>
</protein>
<comment type="caution">
    <text evidence="3">The sequence shown here is derived from an EMBL/GenBank/DDBJ whole genome shotgun (WGS) entry which is preliminary data.</text>
</comment>
<evidence type="ECO:0000256" key="1">
    <source>
        <dbReference type="SAM" id="Phobius"/>
    </source>
</evidence>
<evidence type="ECO:0000313" key="4">
    <source>
        <dbReference type="EMBL" id="MBP1955042.1"/>
    </source>
</evidence>
<dbReference type="AlphaFoldDB" id="A0A830G0N3"/>
<dbReference type="Proteomes" id="UP000765891">
    <property type="component" value="Unassembled WGS sequence"/>
</dbReference>
<reference evidence="3" key="1">
    <citation type="journal article" date="2014" name="Int. J. Syst. Evol. Microbiol.">
        <title>Complete genome sequence of Corynebacterium casei LMG S-19264T (=DSM 44701T), isolated from a smear-ripened cheese.</title>
        <authorList>
            <consortium name="US DOE Joint Genome Institute (JGI-PGF)"/>
            <person name="Walter F."/>
            <person name="Albersmeier A."/>
            <person name="Kalinowski J."/>
            <person name="Ruckert C."/>
        </authorList>
    </citation>
    <scope>NUCLEOTIDE SEQUENCE</scope>
    <source>
        <strain evidence="3">JCM 16108</strain>
    </source>
</reference>
<sequence>MDPRTALAVGLGAGLGALCLARPDVVLRLSAFGATTPDRTGQYGDDGPASTRATWVVRALGALCLAVAAYLAVA</sequence>
<feature type="transmembrane region" description="Helical" evidence="1">
    <location>
        <begin position="55"/>
        <end position="73"/>
    </location>
</feature>
<dbReference type="InterPro" id="IPR045679">
    <property type="entry name" value="DUF6199"/>
</dbReference>
<dbReference type="OrthoDB" id="269852at2157"/>
<keyword evidence="1" id="KW-0472">Membrane</keyword>
<dbReference type="EMBL" id="JAGGKO010000003">
    <property type="protein sequence ID" value="MBP1955042.1"/>
    <property type="molecule type" value="Genomic_DNA"/>
</dbReference>
<reference evidence="4" key="3">
    <citation type="submission" date="2021-03" db="EMBL/GenBank/DDBJ databases">
        <title>Genomic Encyclopedia of Type Strains, Phase IV (KMG-IV): sequencing the most valuable type-strain genomes for metagenomic binning, comparative biology and taxonomic classification.</title>
        <authorList>
            <person name="Goeker M."/>
        </authorList>
    </citation>
    <scope>NUCLEOTIDE SEQUENCE</scope>
    <source>
        <strain evidence="4">DSM 22443</strain>
    </source>
</reference>
<proteinExistence type="predicted"/>
<keyword evidence="1" id="KW-1133">Transmembrane helix</keyword>
<dbReference type="Pfam" id="PF19701">
    <property type="entry name" value="DUF6199"/>
    <property type="match status" value="1"/>
</dbReference>
<dbReference type="RefSeq" id="WP_188872396.1">
    <property type="nucleotide sequence ID" value="NZ_BMOO01000004.1"/>
</dbReference>
<keyword evidence="1" id="KW-0812">Transmembrane</keyword>
<evidence type="ECO:0000313" key="5">
    <source>
        <dbReference type="Proteomes" id="UP000614609"/>
    </source>
</evidence>
<dbReference type="EMBL" id="BMOO01000004">
    <property type="protein sequence ID" value="GGM69422.1"/>
    <property type="molecule type" value="Genomic_DNA"/>
</dbReference>
<evidence type="ECO:0000313" key="3">
    <source>
        <dbReference type="EMBL" id="GGM69422.1"/>
    </source>
</evidence>
<organism evidence="3 5">
    <name type="scientific">Halarchaeum rubridurum</name>
    <dbReference type="NCBI Taxonomy" id="489911"/>
    <lineage>
        <taxon>Archaea</taxon>
        <taxon>Methanobacteriati</taxon>
        <taxon>Methanobacteriota</taxon>
        <taxon>Stenosarchaea group</taxon>
        <taxon>Halobacteria</taxon>
        <taxon>Halobacteriales</taxon>
        <taxon>Halobacteriaceae</taxon>
    </lineage>
</organism>
<dbReference type="Proteomes" id="UP000614609">
    <property type="component" value="Unassembled WGS sequence"/>
</dbReference>
<keyword evidence="5" id="KW-1185">Reference proteome</keyword>
<reference evidence="3" key="2">
    <citation type="submission" date="2020-09" db="EMBL/GenBank/DDBJ databases">
        <authorList>
            <person name="Sun Q."/>
            <person name="Ohkuma M."/>
        </authorList>
    </citation>
    <scope>NUCLEOTIDE SEQUENCE</scope>
    <source>
        <strain evidence="3">JCM 16108</strain>
    </source>
</reference>
<gene>
    <name evidence="3" type="ORF">GCM10009017_19510</name>
    <name evidence="4" type="ORF">J2752_001954</name>
</gene>
<name>A0A830G0N3_9EURY</name>
<feature type="domain" description="DUF6199" evidence="2">
    <location>
        <begin position="11"/>
        <end position="73"/>
    </location>
</feature>
<evidence type="ECO:0000259" key="2">
    <source>
        <dbReference type="Pfam" id="PF19701"/>
    </source>
</evidence>
<accession>A0A830G0N3</accession>